<reference evidence="5" key="1">
    <citation type="journal article" date="2017" name="Genome Biol.">
        <title>Comparative genomics reveals high biological diversity and specific adaptations in the industrially and medically important fungal genus Aspergillus.</title>
        <authorList>
            <person name="de Vries R.P."/>
            <person name="Riley R."/>
            <person name="Wiebenga A."/>
            <person name="Aguilar-Osorio G."/>
            <person name="Amillis S."/>
            <person name="Uchima C.A."/>
            <person name="Anderluh G."/>
            <person name="Asadollahi M."/>
            <person name="Askin M."/>
            <person name="Barry K."/>
            <person name="Battaglia E."/>
            <person name="Bayram O."/>
            <person name="Benocci T."/>
            <person name="Braus-Stromeyer S.A."/>
            <person name="Caldana C."/>
            <person name="Canovas D."/>
            <person name="Cerqueira G.C."/>
            <person name="Chen F."/>
            <person name="Chen W."/>
            <person name="Choi C."/>
            <person name="Clum A."/>
            <person name="Dos Santos R.A."/>
            <person name="Damasio A.R."/>
            <person name="Diallinas G."/>
            <person name="Emri T."/>
            <person name="Fekete E."/>
            <person name="Flipphi M."/>
            <person name="Freyberg S."/>
            <person name="Gallo A."/>
            <person name="Gournas C."/>
            <person name="Habgood R."/>
            <person name="Hainaut M."/>
            <person name="Harispe M.L."/>
            <person name="Henrissat B."/>
            <person name="Hilden K.S."/>
            <person name="Hope R."/>
            <person name="Hossain A."/>
            <person name="Karabika E."/>
            <person name="Karaffa L."/>
            <person name="Karanyi Z."/>
            <person name="Krasevec N."/>
            <person name="Kuo A."/>
            <person name="Kusch H."/>
            <person name="LaButti K."/>
            <person name="Lagendijk E.L."/>
            <person name="Lapidus A."/>
            <person name="Levasseur A."/>
            <person name="Lindquist E."/>
            <person name="Lipzen A."/>
            <person name="Logrieco A.F."/>
            <person name="MacCabe A."/>
            <person name="Maekelae M.R."/>
            <person name="Malavazi I."/>
            <person name="Melin P."/>
            <person name="Meyer V."/>
            <person name="Mielnichuk N."/>
            <person name="Miskei M."/>
            <person name="Molnar A.P."/>
            <person name="Mule G."/>
            <person name="Ngan C.Y."/>
            <person name="Orejas M."/>
            <person name="Orosz E."/>
            <person name="Ouedraogo J.P."/>
            <person name="Overkamp K.M."/>
            <person name="Park H.-S."/>
            <person name="Perrone G."/>
            <person name="Piumi F."/>
            <person name="Punt P.J."/>
            <person name="Ram A.F."/>
            <person name="Ramon A."/>
            <person name="Rauscher S."/>
            <person name="Record E."/>
            <person name="Riano-Pachon D.M."/>
            <person name="Robert V."/>
            <person name="Roehrig J."/>
            <person name="Ruller R."/>
            <person name="Salamov A."/>
            <person name="Salih N.S."/>
            <person name="Samson R.A."/>
            <person name="Sandor E."/>
            <person name="Sanguinetti M."/>
            <person name="Schuetze T."/>
            <person name="Sepcic K."/>
            <person name="Shelest E."/>
            <person name="Sherlock G."/>
            <person name="Sophianopoulou V."/>
            <person name="Squina F.M."/>
            <person name="Sun H."/>
            <person name="Susca A."/>
            <person name="Todd R.B."/>
            <person name="Tsang A."/>
            <person name="Unkles S.E."/>
            <person name="van de Wiele N."/>
            <person name="van Rossen-Uffink D."/>
            <person name="Oliveira J.V."/>
            <person name="Vesth T.C."/>
            <person name="Visser J."/>
            <person name="Yu J.-H."/>
            <person name="Zhou M."/>
            <person name="Andersen M.R."/>
            <person name="Archer D.B."/>
            <person name="Baker S.E."/>
            <person name="Benoit I."/>
            <person name="Brakhage A.A."/>
            <person name="Braus G.H."/>
            <person name="Fischer R."/>
            <person name="Frisvad J.C."/>
            <person name="Goldman G.H."/>
            <person name="Houbraken J."/>
            <person name="Oakley B."/>
            <person name="Pocsi I."/>
            <person name="Scazzocchio C."/>
            <person name="Seiboth B."/>
            <person name="vanKuyk P.A."/>
            <person name="Wortman J."/>
            <person name="Dyer P.S."/>
            <person name="Grigoriev I.V."/>
        </authorList>
    </citation>
    <scope>NUCLEOTIDE SEQUENCE [LARGE SCALE GENOMIC DNA]</scope>
    <source>
        <strain evidence="5">CBS 134.48</strain>
    </source>
</reference>
<dbReference type="OrthoDB" id="10329300at2759"/>
<comment type="similarity">
    <text evidence="1">Belongs to the cerato-ulmin hydrophobin family.</text>
</comment>
<name>A0A1L9N242_ASPTC</name>
<evidence type="ECO:0000256" key="2">
    <source>
        <dbReference type="ARBA" id="ARBA00023157"/>
    </source>
</evidence>
<keyword evidence="5" id="KW-1185">Reference proteome</keyword>
<keyword evidence="3" id="KW-0732">Signal</keyword>
<dbReference type="AlphaFoldDB" id="A0A1L9N242"/>
<dbReference type="InterPro" id="IPR010636">
    <property type="entry name" value="Class_II_hydrophobin"/>
</dbReference>
<gene>
    <name evidence="4" type="ORF">ASPTUDRAFT_191817</name>
</gene>
<keyword evidence="2" id="KW-1015">Disulfide bond</keyword>
<sequence>MKTILTALLLTVSSLAAAQSVCPDGTSPQCCVDDYLDGGVSYCTDPSRAPTSTPDLTDLCFEQLKAAKCCATSTLGQGLKPACSGAF</sequence>
<proteinExistence type="inferred from homology"/>
<dbReference type="OMA" id="KAAKCCA"/>
<evidence type="ECO:0000256" key="1">
    <source>
        <dbReference type="ARBA" id="ARBA00009576"/>
    </source>
</evidence>
<feature type="chain" id="PRO_5012318378" evidence="3">
    <location>
        <begin position="19"/>
        <end position="87"/>
    </location>
</feature>
<dbReference type="Gene3D" id="3.20.120.10">
    <property type="entry name" value="Hydrophobin"/>
    <property type="match status" value="1"/>
</dbReference>
<dbReference type="Pfam" id="PF06766">
    <property type="entry name" value="Hydrophobin_2"/>
    <property type="match status" value="1"/>
</dbReference>
<dbReference type="VEuPathDB" id="FungiDB:ASPTUDRAFT_191817"/>
<feature type="signal peptide" evidence="3">
    <location>
        <begin position="1"/>
        <end position="18"/>
    </location>
</feature>
<protein>
    <submittedName>
        <fullName evidence="4">Uncharacterized protein</fullName>
    </submittedName>
</protein>
<dbReference type="GO" id="GO:0005576">
    <property type="term" value="C:extracellular region"/>
    <property type="evidence" value="ECO:0007669"/>
    <property type="project" value="InterPro"/>
</dbReference>
<organism evidence="4 5">
    <name type="scientific">Aspergillus tubingensis (strain CBS 134.48)</name>
    <dbReference type="NCBI Taxonomy" id="767770"/>
    <lineage>
        <taxon>Eukaryota</taxon>
        <taxon>Fungi</taxon>
        <taxon>Dikarya</taxon>
        <taxon>Ascomycota</taxon>
        <taxon>Pezizomycotina</taxon>
        <taxon>Eurotiomycetes</taxon>
        <taxon>Eurotiomycetidae</taxon>
        <taxon>Eurotiales</taxon>
        <taxon>Aspergillaceae</taxon>
        <taxon>Aspergillus</taxon>
        <taxon>Aspergillus subgen. Circumdati</taxon>
    </lineage>
</organism>
<dbReference type="EMBL" id="KV878204">
    <property type="protein sequence ID" value="OJI83368.1"/>
    <property type="molecule type" value="Genomic_DNA"/>
</dbReference>
<dbReference type="CDD" id="cd23508">
    <property type="entry name" value="hydrophobin_II"/>
    <property type="match status" value="1"/>
</dbReference>
<dbReference type="InterPro" id="IPR036686">
    <property type="entry name" value="Class_II_Hydrophobin_sf"/>
</dbReference>
<dbReference type="SUPFAM" id="SSF101751">
    <property type="entry name" value="Hydrophobin II, HfbII"/>
    <property type="match status" value="1"/>
</dbReference>
<accession>A0A1L9N242</accession>
<dbReference type="Proteomes" id="UP000184304">
    <property type="component" value="Unassembled WGS sequence"/>
</dbReference>
<evidence type="ECO:0000313" key="4">
    <source>
        <dbReference type="EMBL" id="OJI83368.1"/>
    </source>
</evidence>
<evidence type="ECO:0000256" key="3">
    <source>
        <dbReference type="SAM" id="SignalP"/>
    </source>
</evidence>
<evidence type="ECO:0000313" key="5">
    <source>
        <dbReference type="Proteomes" id="UP000184304"/>
    </source>
</evidence>